<gene>
    <name evidence="10" type="ORF">BDV98DRAFT_473488</name>
</gene>
<keyword evidence="6" id="KW-0963">Cytoplasm</keyword>
<keyword evidence="11" id="KW-1185">Reference proteome</keyword>
<evidence type="ECO:0000256" key="2">
    <source>
        <dbReference type="ARBA" id="ARBA00004123"/>
    </source>
</evidence>
<evidence type="ECO:0000256" key="3">
    <source>
        <dbReference type="ARBA" id="ARBA00004496"/>
    </source>
</evidence>
<evidence type="ECO:0000259" key="9">
    <source>
        <dbReference type="SMART" id="SM01312"/>
    </source>
</evidence>
<dbReference type="GO" id="GO:0005634">
    <property type="term" value="C:nucleus"/>
    <property type="evidence" value="ECO:0007669"/>
    <property type="project" value="UniProtKB-SubCell"/>
</dbReference>
<feature type="region of interest" description="Disordered" evidence="8">
    <location>
        <begin position="234"/>
        <end position="255"/>
    </location>
</feature>
<evidence type="ECO:0000256" key="5">
    <source>
        <dbReference type="ARBA" id="ARBA00015162"/>
    </source>
</evidence>
<dbReference type="InterPro" id="IPR028094">
    <property type="entry name" value="RTC4_C"/>
</dbReference>
<dbReference type="OrthoDB" id="128308at2759"/>
<dbReference type="GO" id="GO:0005737">
    <property type="term" value="C:cytoplasm"/>
    <property type="evidence" value="ECO:0007669"/>
    <property type="project" value="UniProtKB-SubCell"/>
</dbReference>
<reference evidence="10 11" key="1">
    <citation type="journal article" date="2019" name="Nat. Ecol. Evol.">
        <title>Megaphylogeny resolves global patterns of mushroom evolution.</title>
        <authorList>
            <person name="Varga T."/>
            <person name="Krizsan K."/>
            <person name="Foldi C."/>
            <person name="Dima B."/>
            <person name="Sanchez-Garcia M."/>
            <person name="Sanchez-Ramirez S."/>
            <person name="Szollosi G.J."/>
            <person name="Szarkandi J.G."/>
            <person name="Papp V."/>
            <person name="Albert L."/>
            <person name="Andreopoulos W."/>
            <person name="Angelini C."/>
            <person name="Antonin V."/>
            <person name="Barry K.W."/>
            <person name="Bougher N.L."/>
            <person name="Buchanan P."/>
            <person name="Buyck B."/>
            <person name="Bense V."/>
            <person name="Catcheside P."/>
            <person name="Chovatia M."/>
            <person name="Cooper J."/>
            <person name="Damon W."/>
            <person name="Desjardin D."/>
            <person name="Finy P."/>
            <person name="Geml J."/>
            <person name="Haridas S."/>
            <person name="Hughes K."/>
            <person name="Justo A."/>
            <person name="Karasinski D."/>
            <person name="Kautmanova I."/>
            <person name="Kiss B."/>
            <person name="Kocsube S."/>
            <person name="Kotiranta H."/>
            <person name="LaButti K.M."/>
            <person name="Lechner B.E."/>
            <person name="Liimatainen K."/>
            <person name="Lipzen A."/>
            <person name="Lukacs Z."/>
            <person name="Mihaltcheva S."/>
            <person name="Morgado L.N."/>
            <person name="Niskanen T."/>
            <person name="Noordeloos M.E."/>
            <person name="Ohm R.A."/>
            <person name="Ortiz-Santana B."/>
            <person name="Ovrebo C."/>
            <person name="Racz N."/>
            <person name="Riley R."/>
            <person name="Savchenko A."/>
            <person name="Shiryaev A."/>
            <person name="Soop K."/>
            <person name="Spirin V."/>
            <person name="Szebenyi C."/>
            <person name="Tomsovsky M."/>
            <person name="Tulloss R.E."/>
            <person name="Uehling J."/>
            <person name="Grigoriev I.V."/>
            <person name="Vagvolgyi C."/>
            <person name="Papp T."/>
            <person name="Martin F.M."/>
            <person name="Miettinen O."/>
            <person name="Hibbett D.S."/>
            <person name="Nagy L.G."/>
        </authorList>
    </citation>
    <scope>NUCLEOTIDE SEQUENCE [LARGE SCALE GENOMIC DNA]</scope>
    <source>
        <strain evidence="10 11">CBS 309.79</strain>
    </source>
</reference>
<evidence type="ECO:0000256" key="6">
    <source>
        <dbReference type="ARBA" id="ARBA00022490"/>
    </source>
</evidence>
<evidence type="ECO:0000313" key="10">
    <source>
        <dbReference type="EMBL" id="TFL02043.1"/>
    </source>
</evidence>
<evidence type="ECO:0000256" key="4">
    <source>
        <dbReference type="ARBA" id="ARBA00009461"/>
    </source>
</evidence>
<sequence>LCPFCDTPLPSTPTPTLSRLLSRTSSQARKDPRPGNPHGLKASLTIYAVFCQRHQFESTILPKAEAKGWPKSIDWDALAERIMQMDRELKQVVDRGAERDDSSIFWRELAADIRNKGSLVVGGLGEQFANFQKTQPGYYGEQGSMVIHQTLYNLFPLASFDVSKIAPLTPNYFVEKVMVPEVALRLILQDQESSVTSPDNVRAALQTLRESASYGNTMFPVDGADWDVDSSSTITSGAGKDKGKQKAIHGTNADDMNTAAERMVVERAKVRRREIEEAYAAESE</sequence>
<protein>
    <recommendedName>
        <fullName evidence="5">Restriction of telomere capping protein 4</fullName>
    </recommendedName>
</protein>
<comment type="function">
    <text evidence="1">May be involved in a process influencing telomere capping.</text>
</comment>
<dbReference type="EMBL" id="ML178823">
    <property type="protein sequence ID" value="TFL02043.1"/>
    <property type="molecule type" value="Genomic_DNA"/>
</dbReference>
<feature type="domain" description="Restriction of telomere capping protein 4 C-terminal" evidence="9">
    <location>
        <begin position="92"/>
        <end position="221"/>
    </location>
</feature>
<feature type="compositionally biased region" description="Low complexity" evidence="8">
    <location>
        <begin position="14"/>
        <end position="26"/>
    </location>
</feature>
<dbReference type="Pfam" id="PF14474">
    <property type="entry name" value="RTC4"/>
    <property type="match status" value="1"/>
</dbReference>
<organism evidence="10 11">
    <name type="scientific">Pterulicium gracile</name>
    <dbReference type="NCBI Taxonomy" id="1884261"/>
    <lineage>
        <taxon>Eukaryota</taxon>
        <taxon>Fungi</taxon>
        <taxon>Dikarya</taxon>
        <taxon>Basidiomycota</taxon>
        <taxon>Agaricomycotina</taxon>
        <taxon>Agaricomycetes</taxon>
        <taxon>Agaricomycetidae</taxon>
        <taxon>Agaricales</taxon>
        <taxon>Pleurotineae</taxon>
        <taxon>Pterulaceae</taxon>
        <taxon>Pterulicium</taxon>
    </lineage>
</organism>
<comment type="similarity">
    <text evidence="4">Belongs to the RTC4 family.</text>
</comment>
<evidence type="ECO:0000256" key="8">
    <source>
        <dbReference type="SAM" id="MobiDB-lite"/>
    </source>
</evidence>
<dbReference type="PANTHER" id="PTHR41391">
    <property type="entry name" value="RESTRICTION OF TELOMERE CAPPING PROTEIN 4"/>
    <property type="match status" value="1"/>
</dbReference>
<dbReference type="STRING" id="1884261.A0A5C3QJE8"/>
<feature type="non-terminal residue" evidence="10">
    <location>
        <position position="1"/>
    </location>
</feature>
<dbReference type="AlphaFoldDB" id="A0A5C3QJE8"/>
<dbReference type="SMART" id="SM01312">
    <property type="entry name" value="RTC4"/>
    <property type="match status" value="1"/>
</dbReference>
<dbReference type="PANTHER" id="PTHR41391:SF1">
    <property type="entry name" value="RESTRICTION OF TELOMERE CAPPING PROTEIN 4"/>
    <property type="match status" value="1"/>
</dbReference>
<feature type="non-terminal residue" evidence="10">
    <location>
        <position position="284"/>
    </location>
</feature>
<dbReference type="Proteomes" id="UP000305067">
    <property type="component" value="Unassembled WGS sequence"/>
</dbReference>
<dbReference type="InterPro" id="IPR039024">
    <property type="entry name" value="RTC4"/>
</dbReference>
<keyword evidence="7" id="KW-0539">Nucleus</keyword>
<name>A0A5C3QJE8_9AGAR</name>
<proteinExistence type="inferred from homology"/>
<feature type="region of interest" description="Disordered" evidence="8">
    <location>
        <begin position="1"/>
        <end position="39"/>
    </location>
</feature>
<accession>A0A5C3QJE8</accession>
<evidence type="ECO:0000256" key="7">
    <source>
        <dbReference type="ARBA" id="ARBA00023242"/>
    </source>
</evidence>
<evidence type="ECO:0000256" key="1">
    <source>
        <dbReference type="ARBA" id="ARBA00002738"/>
    </source>
</evidence>
<comment type="subcellular location">
    <subcellularLocation>
        <location evidence="3">Cytoplasm</location>
    </subcellularLocation>
    <subcellularLocation>
        <location evidence="2">Nucleus</location>
    </subcellularLocation>
</comment>
<evidence type="ECO:0000313" key="11">
    <source>
        <dbReference type="Proteomes" id="UP000305067"/>
    </source>
</evidence>